<dbReference type="InterPro" id="IPR050240">
    <property type="entry name" value="DNA_pol_type-B"/>
</dbReference>
<dbReference type="InterPro" id="IPR043502">
    <property type="entry name" value="DNA/RNA_pol_sf"/>
</dbReference>
<keyword evidence="4" id="KW-0239">DNA-directed DNA polymerase</keyword>
<evidence type="ECO:0000256" key="1">
    <source>
        <dbReference type="ARBA" id="ARBA00012417"/>
    </source>
</evidence>
<keyword evidence="5" id="KW-0238">DNA-binding</keyword>
<organism evidence="8 9">
    <name type="scientific">Rhizophagus clarus</name>
    <dbReference type="NCBI Taxonomy" id="94130"/>
    <lineage>
        <taxon>Eukaryota</taxon>
        <taxon>Fungi</taxon>
        <taxon>Fungi incertae sedis</taxon>
        <taxon>Mucoromycota</taxon>
        <taxon>Glomeromycotina</taxon>
        <taxon>Glomeromycetes</taxon>
        <taxon>Glomerales</taxon>
        <taxon>Glomeraceae</taxon>
        <taxon>Rhizophagus</taxon>
    </lineage>
</organism>
<feature type="domain" description="DNA-directed DNA polymerase family B multifunctional" evidence="7">
    <location>
        <begin position="319"/>
        <end position="373"/>
    </location>
</feature>
<name>A0A8H3LET5_9GLOM</name>
<evidence type="ECO:0000313" key="8">
    <source>
        <dbReference type="EMBL" id="GES84436.1"/>
    </source>
</evidence>
<evidence type="ECO:0000256" key="6">
    <source>
        <dbReference type="ARBA" id="ARBA00049244"/>
    </source>
</evidence>
<proteinExistence type="predicted"/>
<dbReference type="PANTHER" id="PTHR10322:SF23">
    <property type="entry name" value="DNA POLYMERASE DELTA CATALYTIC SUBUNIT"/>
    <property type="match status" value="1"/>
</dbReference>
<dbReference type="EC" id="2.7.7.7" evidence="1"/>
<protein>
    <recommendedName>
        <fullName evidence="1">DNA-directed DNA polymerase</fullName>
        <ecNumber evidence="1">2.7.7.7</ecNumber>
    </recommendedName>
</protein>
<dbReference type="GO" id="GO:0000166">
    <property type="term" value="F:nucleotide binding"/>
    <property type="evidence" value="ECO:0007669"/>
    <property type="project" value="InterPro"/>
</dbReference>
<evidence type="ECO:0000259" key="7">
    <source>
        <dbReference type="Pfam" id="PF00136"/>
    </source>
</evidence>
<evidence type="ECO:0000313" key="9">
    <source>
        <dbReference type="Proteomes" id="UP000615446"/>
    </source>
</evidence>
<sequence>MWITKSIFGISWFTTFNTRCPASFHPEAEKDKIVIHYSGEKYLSGLPTLDDIVAENDEGLTTILEDALSKQQDIPFMAIKNEGSTERINRTYRYVLRLYGRLINGQKALVNKILSSIVKSYKIEHIKAFPFHGYHTEKKTYLRIYTNSTGSSKTAIKAVQDNNFETASDDLYSFHPLLWDRTLVLTWDIEMQSQELGAKSENDYMKKYPVKASEEGEDPEEKEYMGGPIKIKISVEEDFTSSFLELPGCISIDCSLDSKADMPYDKMWKIYLEAKKAPSQQLQEICVKEVASIAYVSLFNAHYRANGMKVQNLFGTYAVKRDMAISKKVHENIEKGKYPGAYVYPPKKGIESKRPVTGLDFASLYLSIIMVYNANIVQNNGNNLHKIEFLFNNYIVQAWCIHHDN</sequence>
<accession>A0A8H3LET5</accession>
<dbReference type="Gene3D" id="3.90.1600.10">
    <property type="entry name" value="Palm domain of DNA polymerase"/>
    <property type="match status" value="1"/>
</dbReference>
<evidence type="ECO:0000256" key="4">
    <source>
        <dbReference type="ARBA" id="ARBA00022932"/>
    </source>
</evidence>
<keyword evidence="2" id="KW-0808">Transferase</keyword>
<dbReference type="EMBL" id="BLAL01000080">
    <property type="protein sequence ID" value="GES84436.1"/>
    <property type="molecule type" value="Genomic_DNA"/>
</dbReference>
<dbReference type="Proteomes" id="UP000615446">
    <property type="component" value="Unassembled WGS sequence"/>
</dbReference>
<keyword evidence="3" id="KW-0548">Nucleotidyltransferase</keyword>
<dbReference type="OrthoDB" id="10492499at2759"/>
<dbReference type="GO" id="GO:0003887">
    <property type="term" value="F:DNA-directed DNA polymerase activity"/>
    <property type="evidence" value="ECO:0007669"/>
    <property type="project" value="UniProtKB-KW"/>
</dbReference>
<reference evidence="8" key="1">
    <citation type="submission" date="2019-10" db="EMBL/GenBank/DDBJ databases">
        <title>Conservation and host-specific expression of non-tandemly repeated heterogenous ribosome RNA gene in arbuscular mycorrhizal fungi.</title>
        <authorList>
            <person name="Maeda T."/>
            <person name="Kobayashi Y."/>
            <person name="Nakagawa T."/>
            <person name="Ezawa T."/>
            <person name="Yamaguchi K."/>
            <person name="Bino T."/>
            <person name="Nishimoto Y."/>
            <person name="Shigenobu S."/>
            <person name="Kawaguchi M."/>
        </authorList>
    </citation>
    <scope>NUCLEOTIDE SEQUENCE</scope>
    <source>
        <strain evidence="8">HR1</strain>
    </source>
</reference>
<evidence type="ECO:0000256" key="2">
    <source>
        <dbReference type="ARBA" id="ARBA00022679"/>
    </source>
</evidence>
<dbReference type="PANTHER" id="PTHR10322">
    <property type="entry name" value="DNA POLYMERASE CATALYTIC SUBUNIT"/>
    <property type="match status" value="1"/>
</dbReference>
<dbReference type="Pfam" id="PF00136">
    <property type="entry name" value="DNA_pol_B"/>
    <property type="match status" value="1"/>
</dbReference>
<dbReference type="InterPro" id="IPR023211">
    <property type="entry name" value="DNA_pol_palm_dom_sf"/>
</dbReference>
<comment type="caution">
    <text evidence="8">The sequence shown here is derived from an EMBL/GenBank/DDBJ whole genome shotgun (WGS) entry which is preliminary data.</text>
</comment>
<dbReference type="GO" id="GO:0003677">
    <property type="term" value="F:DNA binding"/>
    <property type="evidence" value="ECO:0007669"/>
    <property type="project" value="UniProtKB-KW"/>
</dbReference>
<dbReference type="AlphaFoldDB" id="A0A8H3LET5"/>
<evidence type="ECO:0000256" key="3">
    <source>
        <dbReference type="ARBA" id="ARBA00022695"/>
    </source>
</evidence>
<evidence type="ECO:0000256" key="5">
    <source>
        <dbReference type="ARBA" id="ARBA00023125"/>
    </source>
</evidence>
<dbReference type="SUPFAM" id="SSF56672">
    <property type="entry name" value="DNA/RNA polymerases"/>
    <property type="match status" value="1"/>
</dbReference>
<comment type="catalytic activity">
    <reaction evidence="6">
        <text>DNA(n) + a 2'-deoxyribonucleoside 5'-triphosphate = DNA(n+1) + diphosphate</text>
        <dbReference type="Rhea" id="RHEA:22508"/>
        <dbReference type="Rhea" id="RHEA-COMP:17339"/>
        <dbReference type="Rhea" id="RHEA-COMP:17340"/>
        <dbReference type="ChEBI" id="CHEBI:33019"/>
        <dbReference type="ChEBI" id="CHEBI:61560"/>
        <dbReference type="ChEBI" id="CHEBI:173112"/>
        <dbReference type="EC" id="2.7.7.7"/>
    </reaction>
</comment>
<gene>
    <name evidence="8" type="ORF">RCL2_001155500</name>
</gene>
<dbReference type="InterPro" id="IPR006134">
    <property type="entry name" value="DNA-dir_DNA_pol_B_multi_dom"/>
</dbReference>